<evidence type="ECO:0008006" key="3">
    <source>
        <dbReference type="Google" id="ProtNLM"/>
    </source>
</evidence>
<dbReference type="EMBL" id="JAJTJA010000007">
    <property type="protein sequence ID" value="KAH8696281.1"/>
    <property type="molecule type" value="Genomic_DNA"/>
</dbReference>
<reference evidence="1" key="1">
    <citation type="submission" date="2021-12" db="EMBL/GenBank/DDBJ databases">
        <title>Convergent genome expansion in fungi linked to evolution of root-endophyte symbiosis.</title>
        <authorList>
            <consortium name="DOE Joint Genome Institute"/>
            <person name="Ke Y.-H."/>
            <person name="Bonito G."/>
            <person name="Liao H.-L."/>
            <person name="Looney B."/>
            <person name="Rojas-Flechas A."/>
            <person name="Nash J."/>
            <person name="Hameed K."/>
            <person name="Schadt C."/>
            <person name="Martin F."/>
            <person name="Crous P.W."/>
            <person name="Miettinen O."/>
            <person name="Magnuson J.K."/>
            <person name="Labbe J."/>
            <person name="Jacobson D."/>
            <person name="Doktycz M.J."/>
            <person name="Veneault-Fourrey C."/>
            <person name="Kuo A."/>
            <person name="Mondo S."/>
            <person name="Calhoun S."/>
            <person name="Riley R."/>
            <person name="Ohm R."/>
            <person name="LaButti K."/>
            <person name="Andreopoulos B."/>
            <person name="Pangilinan J."/>
            <person name="Nolan M."/>
            <person name="Tritt A."/>
            <person name="Clum A."/>
            <person name="Lipzen A."/>
            <person name="Daum C."/>
            <person name="Barry K."/>
            <person name="Grigoriev I.V."/>
            <person name="Vilgalys R."/>
        </authorList>
    </citation>
    <scope>NUCLEOTIDE SEQUENCE</scope>
    <source>
        <strain evidence="1">PMI_201</strain>
    </source>
</reference>
<sequence length="157" mass="16522">MPQSVISEFGVAHTVELPYLFGNLDFNFNSSCNATPAEYSLGEKMRGLWTAMAENADPSTESVHWPQFQITANGSSTPGLIIGNSTEPGLIDFSACKLWAQVNATILASNATATAAPTPSGSPTASSTRVPPTNGAVTILPSFVGWSVLMMAFAVFF</sequence>
<dbReference type="InterPro" id="IPR029058">
    <property type="entry name" value="AB_hydrolase_fold"/>
</dbReference>
<dbReference type="Proteomes" id="UP001201262">
    <property type="component" value="Unassembled WGS sequence"/>
</dbReference>
<name>A0AAD4KTK4_9EURO</name>
<evidence type="ECO:0000313" key="2">
    <source>
        <dbReference type="Proteomes" id="UP001201262"/>
    </source>
</evidence>
<dbReference type="GeneID" id="70252114"/>
<accession>A0AAD4KTK4</accession>
<proteinExistence type="predicted"/>
<dbReference type="SUPFAM" id="SSF53474">
    <property type="entry name" value="alpha/beta-Hydrolases"/>
    <property type="match status" value="1"/>
</dbReference>
<organism evidence="1 2">
    <name type="scientific">Talaromyces proteolyticus</name>
    <dbReference type="NCBI Taxonomy" id="1131652"/>
    <lineage>
        <taxon>Eukaryota</taxon>
        <taxon>Fungi</taxon>
        <taxon>Dikarya</taxon>
        <taxon>Ascomycota</taxon>
        <taxon>Pezizomycotina</taxon>
        <taxon>Eurotiomycetes</taxon>
        <taxon>Eurotiomycetidae</taxon>
        <taxon>Eurotiales</taxon>
        <taxon>Trichocomaceae</taxon>
        <taxon>Talaromyces</taxon>
        <taxon>Talaromyces sect. Bacilispori</taxon>
    </lineage>
</organism>
<gene>
    <name evidence="1" type="ORF">BGW36DRAFT_451568</name>
</gene>
<dbReference type="AlphaFoldDB" id="A0AAD4KTK4"/>
<dbReference type="RefSeq" id="XP_046071219.1">
    <property type="nucleotide sequence ID" value="XM_046221827.1"/>
</dbReference>
<keyword evidence="2" id="KW-1185">Reference proteome</keyword>
<protein>
    <recommendedName>
        <fullName evidence="3">Carboxylesterase type B domain-containing protein</fullName>
    </recommendedName>
</protein>
<dbReference type="Gene3D" id="3.40.50.1820">
    <property type="entry name" value="alpha/beta hydrolase"/>
    <property type="match status" value="1"/>
</dbReference>
<evidence type="ECO:0000313" key="1">
    <source>
        <dbReference type="EMBL" id="KAH8696281.1"/>
    </source>
</evidence>
<comment type="caution">
    <text evidence="1">The sequence shown here is derived from an EMBL/GenBank/DDBJ whole genome shotgun (WGS) entry which is preliminary data.</text>
</comment>